<accession>A0ABX4M1M3</accession>
<evidence type="ECO:0000313" key="3">
    <source>
        <dbReference type="Proteomes" id="UP000224740"/>
    </source>
</evidence>
<name>A0ABX4M1M3_9BACT</name>
<dbReference type="CDD" id="cd00130">
    <property type="entry name" value="PAS"/>
    <property type="match status" value="1"/>
</dbReference>
<sequence>MGRIILNTEKNLSKNTMIVSETDAKGNITYANNDFCKIAGFTKDELIGQPHNILRHSDMPKSAFKELWEYVQNGKTWNGIVKNRCKNDDYYWVNATVYPVQKAEGKRYISVRVKSTQEEVQNAIKLYKKLKQEEK</sequence>
<organism evidence="2 3">
    <name type="scientific">Malaciobacter marinus</name>
    <dbReference type="NCBI Taxonomy" id="505249"/>
    <lineage>
        <taxon>Bacteria</taxon>
        <taxon>Pseudomonadati</taxon>
        <taxon>Campylobacterota</taxon>
        <taxon>Epsilonproteobacteria</taxon>
        <taxon>Campylobacterales</taxon>
        <taxon>Arcobacteraceae</taxon>
        <taxon>Malaciobacter</taxon>
    </lineage>
</organism>
<dbReference type="SUPFAM" id="SSF55785">
    <property type="entry name" value="PYP-like sensor domain (PAS domain)"/>
    <property type="match status" value="1"/>
</dbReference>
<keyword evidence="3" id="KW-1185">Reference proteome</keyword>
<dbReference type="EMBL" id="NXAO01000031">
    <property type="protein sequence ID" value="PHO15302.1"/>
    <property type="molecule type" value="Genomic_DNA"/>
</dbReference>
<evidence type="ECO:0000259" key="1">
    <source>
        <dbReference type="PROSITE" id="PS50112"/>
    </source>
</evidence>
<feature type="domain" description="PAS" evidence="1">
    <location>
        <begin position="23"/>
        <end position="49"/>
    </location>
</feature>
<evidence type="ECO:0000313" key="2">
    <source>
        <dbReference type="EMBL" id="PHO15302.1"/>
    </source>
</evidence>
<dbReference type="PROSITE" id="PS50112">
    <property type="entry name" value="PAS"/>
    <property type="match status" value="1"/>
</dbReference>
<dbReference type="Pfam" id="PF08447">
    <property type="entry name" value="PAS_3"/>
    <property type="match status" value="1"/>
</dbReference>
<reference evidence="3" key="1">
    <citation type="submission" date="2017-09" db="EMBL/GenBank/DDBJ databases">
        <title>Arcobacter canalis sp. nov., a new species isolated from a water canal contaminated with urban sewage.</title>
        <authorList>
            <person name="Perez-Cataluna A."/>
            <person name="Salas-Masso N."/>
            <person name="Figueras M.J."/>
        </authorList>
    </citation>
    <scope>NUCLEOTIDE SEQUENCE [LARGE SCALE GENOMIC DNA]</scope>
    <source>
        <strain evidence="3">CECT 7727</strain>
    </source>
</reference>
<dbReference type="NCBIfam" id="TIGR00229">
    <property type="entry name" value="sensory_box"/>
    <property type="match status" value="1"/>
</dbReference>
<protein>
    <submittedName>
        <fullName evidence="2">PAS sensor domain-containing protein</fullName>
    </submittedName>
</protein>
<gene>
    <name evidence="2" type="ORF">CPH92_07565</name>
</gene>
<dbReference type="Proteomes" id="UP000224740">
    <property type="component" value="Unassembled WGS sequence"/>
</dbReference>
<dbReference type="InterPro" id="IPR035965">
    <property type="entry name" value="PAS-like_dom_sf"/>
</dbReference>
<dbReference type="InterPro" id="IPR013655">
    <property type="entry name" value="PAS_fold_3"/>
</dbReference>
<proteinExistence type="predicted"/>
<comment type="caution">
    <text evidence="2">The sequence shown here is derived from an EMBL/GenBank/DDBJ whole genome shotgun (WGS) entry which is preliminary data.</text>
</comment>
<dbReference type="InterPro" id="IPR000014">
    <property type="entry name" value="PAS"/>
</dbReference>
<dbReference type="RefSeq" id="WP_099311129.1">
    <property type="nucleotide sequence ID" value="NZ_CP032101.1"/>
</dbReference>
<dbReference type="Gene3D" id="3.30.450.20">
    <property type="entry name" value="PAS domain"/>
    <property type="match status" value="1"/>
</dbReference>